<keyword evidence="3" id="KW-1185">Reference proteome</keyword>
<accession>A0AAV8WUG4</accession>
<dbReference type="EMBL" id="JANEYF010004717">
    <property type="protein sequence ID" value="KAJ8930239.1"/>
    <property type="molecule type" value="Genomic_DNA"/>
</dbReference>
<evidence type="ECO:0000313" key="2">
    <source>
        <dbReference type="EMBL" id="KAJ8930239.1"/>
    </source>
</evidence>
<proteinExistence type="predicted"/>
<dbReference type="AlphaFoldDB" id="A0AAV8WUG4"/>
<reference evidence="2" key="1">
    <citation type="journal article" date="2023" name="Insect Mol. Biol.">
        <title>Genome sequencing provides insights into the evolution of gene families encoding plant cell wall-degrading enzymes in longhorned beetles.</title>
        <authorList>
            <person name="Shin N.R."/>
            <person name="Okamura Y."/>
            <person name="Kirsch R."/>
            <person name="Pauchet Y."/>
        </authorList>
    </citation>
    <scope>NUCLEOTIDE SEQUENCE</scope>
    <source>
        <strain evidence="2">RBIC_L_NR</strain>
    </source>
</reference>
<organism evidence="2 3">
    <name type="scientific">Rhamnusium bicolor</name>
    <dbReference type="NCBI Taxonomy" id="1586634"/>
    <lineage>
        <taxon>Eukaryota</taxon>
        <taxon>Metazoa</taxon>
        <taxon>Ecdysozoa</taxon>
        <taxon>Arthropoda</taxon>
        <taxon>Hexapoda</taxon>
        <taxon>Insecta</taxon>
        <taxon>Pterygota</taxon>
        <taxon>Neoptera</taxon>
        <taxon>Endopterygota</taxon>
        <taxon>Coleoptera</taxon>
        <taxon>Polyphaga</taxon>
        <taxon>Cucujiformia</taxon>
        <taxon>Chrysomeloidea</taxon>
        <taxon>Cerambycidae</taxon>
        <taxon>Lepturinae</taxon>
        <taxon>Rhagiini</taxon>
        <taxon>Rhamnusium</taxon>
    </lineage>
</organism>
<gene>
    <name evidence="2" type="ORF">NQ314_016967</name>
</gene>
<feature type="non-terminal residue" evidence="2">
    <location>
        <position position="1"/>
    </location>
</feature>
<comment type="caution">
    <text evidence="2">The sequence shown here is derived from an EMBL/GenBank/DDBJ whole genome shotgun (WGS) entry which is preliminary data.</text>
</comment>
<evidence type="ECO:0000313" key="3">
    <source>
        <dbReference type="Proteomes" id="UP001162156"/>
    </source>
</evidence>
<feature type="region of interest" description="Disordered" evidence="1">
    <location>
        <begin position="51"/>
        <end position="71"/>
    </location>
</feature>
<evidence type="ECO:0000256" key="1">
    <source>
        <dbReference type="SAM" id="MobiDB-lite"/>
    </source>
</evidence>
<sequence length="159" mass="19125">FDSRFKRDVDLTPEEILALLSLYENNRQRQQETENYRQPWNRFDQNFDLDINQDDSQDQDEENWLDNPVFPHATGYDKEIGPKYMMDQNNPQVYEKKGRWGGFGQSRNKRFMVSKKRSSDPTRELRYLNGPNKNDFYTLSQLLSNQREPNVPVYHRLVL</sequence>
<name>A0AAV8WUG4_9CUCU</name>
<protein>
    <submittedName>
        <fullName evidence="2">Uncharacterized protein</fullName>
    </submittedName>
</protein>
<dbReference type="Proteomes" id="UP001162156">
    <property type="component" value="Unassembled WGS sequence"/>
</dbReference>
<feature type="compositionally biased region" description="Acidic residues" evidence="1">
    <location>
        <begin position="51"/>
        <end position="64"/>
    </location>
</feature>